<dbReference type="AlphaFoldDB" id="N6XAS2"/>
<dbReference type="PATRIC" id="fig|888050.3.peg.756"/>
<dbReference type="eggNOG" id="ENOG5031H1I">
    <property type="taxonomic scope" value="Bacteria"/>
</dbReference>
<dbReference type="HOGENOM" id="CLU_108795_1_0_11"/>
<gene>
    <name evidence="2" type="ORF">HMPREF9004_0797</name>
</gene>
<dbReference type="Proteomes" id="UP000013015">
    <property type="component" value="Unassembled WGS sequence"/>
</dbReference>
<reference evidence="2 3" key="1">
    <citation type="submission" date="2013-03" db="EMBL/GenBank/DDBJ databases">
        <title>Reference genome for the Human Microbiome Project.</title>
        <authorList>
            <person name="Aqrawi P."/>
            <person name="Ayvaz T."/>
            <person name="Bess C."/>
            <person name="Blankenburg K."/>
            <person name="Coyle M."/>
            <person name="Deng J."/>
            <person name="Forbes L."/>
            <person name="Fowler G."/>
            <person name="Francisco L."/>
            <person name="Fu Q."/>
            <person name="Gibbs R."/>
            <person name="Gross S."/>
            <person name="Gubbala S."/>
            <person name="Hale W."/>
            <person name="Hemphill L."/>
            <person name="Highlander S."/>
            <person name="Hirani K."/>
            <person name="Jackson L."/>
            <person name="Jakkamsetti A."/>
            <person name="Javaid M."/>
            <person name="Jayaseelan J.C."/>
            <person name="Jiang H."/>
            <person name="Joshi V."/>
            <person name="Korchina V."/>
            <person name="Kovar C."/>
            <person name="Lara F."/>
            <person name="Lee S."/>
            <person name="Liu Y."/>
            <person name="Mata R."/>
            <person name="Mathew T."/>
            <person name="Munidasa M."/>
            <person name="Muzny D."/>
            <person name="Nazareth L."/>
            <person name="Ngo R."/>
            <person name="Nguyen L."/>
            <person name="Nguyen N."/>
            <person name="Okwuonu G."/>
            <person name="Ongeri F."/>
            <person name="Palculict T."/>
            <person name="Patil S."/>
            <person name="Petrosino J."/>
            <person name="Pham C."/>
            <person name="Pham P."/>
            <person name="Pu L.-L."/>
            <person name="Qin X."/>
            <person name="Qu J."/>
            <person name="Reid J."/>
            <person name="Ross M."/>
            <person name="Ruth R."/>
            <person name="Saada N."/>
            <person name="San Lucas F."/>
            <person name="Santibanez J."/>
            <person name="Shang Y."/>
            <person name="Simmons D."/>
            <person name="Song X.-Z."/>
            <person name="Tang L.-Y."/>
            <person name="Thornton R."/>
            <person name="Warren J."/>
            <person name="Weissenberger G."/>
            <person name="Wilczek-Boney K."/>
            <person name="Worley K."/>
            <person name="Youmans B."/>
            <person name="Zhang J."/>
            <person name="Zhang L."/>
            <person name="Zhao Z."/>
            <person name="Zhou C."/>
            <person name="Zhu D."/>
            <person name="Zhu Y."/>
        </authorList>
    </citation>
    <scope>NUCLEOTIDE SEQUENCE [LARGE SCALE GENOMIC DNA]</scope>
    <source>
        <strain evidence="2 3">F0333</strain>
    </source>
</reference>
<dbReference type="STRING" id="888050.HMPREF9004_0797"/>
<evidence type="ECO:0000256" key="1">
    <source>
        <dbReference type="SAM" id="MobiDB-lite"/>
    </source>
</evidence>
<organism evidence="2 3">
    <name type="scientific">Schaalia cardiffensis F0333</name>
    <dbReference type="NCBI Taxonomy" id="888050"/>
    <lineage>
        <taxon>Bacteria</taxon>
        <taxon>Bacillati</taxon>
        <taxon>Actinomycetota</taxon>
        <taxon>Actinomycetes</taxon>
        <taxon>Actinomycetales</taxon>
        <taxon>Actinomycetaceae</taxon>
        <taxon>Schaalia</taxon>
    </lineage>
</organism>
<evidence type="ECO:0000313" key="2">
    <source>
        <dbReference type="EMBL" id="ENO18228.1"/>
    </source>
</evidence>
<dbReference type="EMBL" id="AQHZ01000015">
    <property type="protein sequence ID" value="ENO18228.1"/>
    <property type="molecule type" value="Genomic_DNA"/>
</dbReference>
<keyword evidence="3" id="KW-1185">Reference proteome</keyword>
<dbReference type="Pfam" id="PF10722">
    <property type="entry name" value="YbjN"/>
    <property type="match status" value="1"/>
</dbReference>
<proteinExistence type="predicted"/>
<dbReference type="InterPro" id="IPR019660">
    <property type="entry name" value="Put_sensory_transdc_reg_YbjN"/>
</dbReference>
<evidence type="ECO:0008006" key="4">
    <source>
        <dbReference type="Google" id="ProtNLM"/>
    </source>
</evidence>
<protein>
    <recommendedName>
        <fullName evidence="4">Sensory transduction regulator</fullName>
    </recommendedName>
</protein>
<comment type="caution">
    <text evidence="2">The sequence shown here is derived from an EMBL/GenBank/DDBJ whole genome shotgun (WGS) entry which is preliminary data.</text>
</comment>
<sequence>MSTERVRDLLSSRDLNFGEYSEAELVVPTRNAVYFWNTSNPQILQVRAQWRGIAEDDTQFSALVDEIASCNSTRSGPKAYLAPLEDSSRYGLIAECNVVAMDGLTQAQLDGFYETSLSMIMGFFADLEKTLPDFVTWADDAENTNDAGDATEQAKPRLAASVTTVEEDQE</sequence>
<accession>N6XAS2</accession>
<name>N6XAS2_9ACTO</name>
<feature type="region of interest" description="Disordered" evidence="1">
    <location>
        <begin position="142"/>
        <end position="170"/>
    </location>
</feature>
<evidence type="ECO:0000313" key="3">
    <source>
        <dbReference type="Proteomes" id="UP000013015"/>
    </source>
</evidence>